<keyword evidence="1" id="KW-0732">Signal</keyword>
<evidence type="ECO:0000313" key="2">
    <source>
        <dbReference type="EMBL" id="RYM33503.1"/>
    </source>
</evidence>
<proteinExistence type="predicted"/>
<dbReference type="AlphaFoldDB" id="A0A4Q4KJJ2"/>
<name>A0A4Q4KJJ2_9FLAO</name>
<evidence type="ECO:0008006" key="4">
    <source>
        <dbReference type="Google" id="ProtNLM"/>
    </source>
</evidence>
<gene>
    <name evidence="2" type="ORF">ERX46_11225</name>
</gene>
<reference evidence="2 3" key="1">
    <citation type="submission" date="2019-02" db="EMBL/GenBank/DDBJ databases">
        <title>Genome sequence of the sea-ice species Brumimicrobium glaciale.</title>
        <authorList>
            <person name="Bowman J.P."/>
        </authorList>
    </citation>
    <scope>NUCLEOTIDE SEQUENCE [LARGE SCALE GENOMIC DNA]</scope>
    <source>
        <strain evidence="2 3">IC156</strain>
    </source>
</reference>
<evidence type="ECO:0000256" key="1">
    <source>
        <dbReference type="SAM" id="SignalP"/>
    </source>
</evidence>
<keyword evidence="3" id="KW-1185">Reference proteome</keyword>
<feature type="signal peptide" evidence="1">
    <location>
        <begin position="1"/>
        <end position="19"/>
    </location>
</feature>
<feature type="chain" id="PRO_5020198887" description="Outer membrane protein beta-barrel domain-containing protein" evidence="1">
    <location>
        <begin position="20"/>
        <end position="244"/>
    </location>
</feature>
<dbReference type="EMBL" id="SETE01000004">
    <property type="protein sequence ID" value="RYM33503.1"/>
    <property type="molecule type" value="Genomic_DNA"/>
</dbReference>
<protein>
    <recommendedName>
        <fullName evidence="4">Outer membrane protein beta-barrel domain-containing protein</fullName>
    </recommendedName>
</protein>
<organism evidence="2 3">
    <name type="scientific">Brumimicrobium glaciale</name>
    <dbReference type="NCBI Taxonomy" id="200475"/>
    <lineage>
        <taxon>Bacteria</taxon>
        <taxon>Pseudomonadati</taxon>
        <taxon>Bacteroidota</taxon>
        <taxon>Flavobacteriia</taxon>
        <taxon>Flavobacteriales</taxon>
        <taxon>Crocinitomicaceae</taxon>
        <taxon>Brumimicrobium</taxon>
    </lineage>
</organism>
<comment type="caution">
    <text evidence="2">The sequence shown here is derived from an EMBL/GenBank/DDBJ whole genome shotgun (WGS) entry which is preliminary data.</text>
</comment>
<accession>A0A4Q4KJJ2</accession>
<evidence type="ECO:0000313" key="3">
    <source>
        <dbReference type="Proteomes" id="UP000293952"/>
    </source>
</evidence>
<sequence>MRYTILIVIGIFIANPVFSQEDSSTQEINPTENEDSVRGNWGLSFTYFSDHFINDFSQFSNVLGEHNTNLMNELTLTHNWGLAATYKKYQVGLNYGNGSVKNNEYDSLNLSFNSNVLRLDLGYKLIDRKRVIVMPVFSLKMNRYKLINSEKDEDVSIEEYLVNRDLDIRFNQLTGFIGLNAAIKINGRYLKIPIKYWTLGMYAGYHFKLNKYPFINSSGNNLKSEQQIKINSLNFGLKLTLYII</sequence>
<dbReference type="Proteomes" id="UP000293952">
    <property type="component" value="Unassembled WGS sequence"/>
</dbReference>